<dbReference type="Proteomes" id="UP000694388">
    <property type="component" value="Unplaced"/>
</dbReference>
<dbReference type="GO" id="GO:0003714">
    <property type="term" value="F:transcription corepressor activity"/>
    <property type="evidence" value="ECO:0007669"/>
    <property type="project" value="InterPro"/>
</dbReference>
<reference evidence="7" key="1">
    <citation type="submission" date="2025-08" db="UniProtKB">
        <authorList>
            <consortium name="Ensembl"/>
        </authorList>
    </citation>
    <scope>IDENTIFICATION</scope>
</reference>
<keyword evidence="3" id="KW-0832">Ubl conjugation</keyword>
<proteinExistence type="predicted"/>
<dbReference type="PANTHER" id="PTHR12346:SF2">
    <property type="entry name" value="PAIRED AMPHIPATHIC HELIX PROTEIN SIN3A"/>
    <property type="match status" value="1"/>
</dbReference>
<name>A0A8C4QTM9_EPTBU</name>
<dbReference type="Ensembl" id="ENSEBUT00000020791.1">
    <property type="protein sequence ID" value="ENSEBUP00000020215.1"/>
    <property type="gene ID" value="ENSEBUG00000012544.1"/>
</dbReference>
<evidence type="ECO:0000256" key="6">
    <source>
        <dbReference type="SAM" id="MobiDB-lite"/>
    </source>
</evidence>
<dbReference type="Pfam" id="PF02671">
    <property type="entry name" value="PAH"/>
    <property type="match status" value="2"/>
</dbReference>
<evidence type="ECO:0000313" key="8">
    <source>
        <dbReference type="Proteomes" id="UP000694388"/>
    </source>
</evidence>
<dbReference type="GO" id="GO:0000122">
    <property type="term" value="P:negative regulation of transcription by RNA polymerase II"/>
    <property type="evidence" value="ECO:0007669"/>
    <property type="project" value="TreeGrafter"/>
</dbReference>
<dbReference type="FunFam" id="1.20.1160.11:FF:000005">
    <property type="entry name" value="SIN3 transcription regulator family member B"/>
    <property type="match status" value="1"/>
</dbReference>
<dbReference type="InterPro" id="IPR039774">
    <property type="entry name" value="Sin3-like"/>
</dbReference>
<dbReference type="PROSITE" id="PS51477">
    <property type="entry name" value="PAH"/>
    <property type="match status" value="2"/>
</dbReference>
<organism evidence="7 8">
    <name type="scientific">Eptatretus burgeri</name>
    <name type="common">Inshore hagfish</name>
    <dbReference type="NCBI Taxonomy" id="7764"/>
    <lineage>
        <taxon>Eukaryota</taxon>
        <taxon>Metazoa</taxon>
        <taxon>Chordata</taxon>
        <taxon>Craniata</taxon>
        <taxon>Vertebrata</taxon>
        <taxon>Cyclostomata</taxon>
        <taxon>Myxini</taxon>
        <taxon>Myxiniformes</taxon>
        <taxon>Myxinidae</taxon>
        <taxon>Eptatretinae</taxon>
        <taxon>Eptatretus</taxon>
    </lineage>
</organism>
<evidence type="ECO:0000313" key="7">
    <source>
        <dbReference type="Ensembl" id="ENSEBUP00000020215.1"/>
    </source>
</evidence>
<keyword evidence="8" id="KW-1185">Reference proteome</keyword>
<keyword evidence="2" id="KW-0597">Phosphoprotein</keyword>
<dbReference type="SUPFAM" id="SSF47762">
    <property type="entry name" value="PAH2 domain"/>
    <property type="match status" value="2"/>
</dbReference>
<dbReference type="AlphaFoldDB" id="A0A8C4QTM9"/>
<dbReference type="GeneTree" id="ENSGT00940000155491"/>
<dbReference type="Gene3D" id="1.20.1160.11">
    <property type="entry name" value="Paired amphipathic helix"/>
    <property type="match status" value="2"/>
</dbReference>
<evidence type="ECO:0000256" key="4">
    <source>
        <dbReference type="ARBA" id="ARBA00023242"/>
    </source>
</evidence>
<dbReference type="InterPro" id="IPR003822">
    <property type="entry name" value="PAH"/>
</dbReference>
<protein>
    <submittedName>
        <fullName evidence="7">Uncharacterized protein</fullName>
    </submittedName>
</protein>
<dbReference type="InterPro" id="IPR036600">
    <property type="entry name" value="PAH_sf"/>
</dbReference>
<accession>A0A8C4QTM9</accession>
<sequence>LRYYFGDGVKGALSTSSIWGASGTPASDEYVFTYLDQVELQFQNQPQVYLDFLHIMEEFKSQRIDIPCVISRVSNLFKGHPDLIMGFNTFLLPGDKIEVQMNDLIGPQSLSGFPVQHPVPCNCCLASPTTQHLEQQHTVEFHHAINYLNKIKKRFQNQPEIYKSFLEISQTYQESQGNYTPKLTAQEVHAEVARLFKNQEDLLAEFSQFLPDDSRLHQPGGDKAQEEQEMQHKKEVGRRHTDH</sequence>
<dbReference type="FunFam" id="1.20.1160.11:FF:000001">
    <property type="entry name" value="Paired amphipathic helix protein Sin3"/>
    <property type="match status" value="1"/>
</dbReference>
<evidence type="ECO:0000256" key="5">
    <source>
        <dbReference type="PROSITE-ProRule" id="PRU00810"/>
    </source>
</evidence>
<comment type="subcellular location">
    <subcellularLocation>
        <location evidence="1 5">Nucleus</location>
    </subcellularLocation>
</comment>
<feature type="compositionally biased region" description="Basic and acidic residues" evidence="6">
    <location>
        <begin position="223"/>
        <end position="243"/>
    </location>
</feature>
<evidence type="ECO:0000256" key="1">
    <source>
        <dbReference type="ARBA" id="ARBA00004123"/>
    </source>
</evidence>
<reference evidence="7" key="2">
    <citation type="submission" date="2025-09" db="UniProtKB">
        <authorList>
            <consortium name="Ensembl"/>
        </authorList>
    </citation>
    <scope>IDENTIFICATION</scope>
</reference>
<feature type="region of interest" description="Disordered" evidence="6">
    <location>
        <begin position="210"/>
        <end position="243"/>
    </location>
</feature>
<keyword evidence="4 5" id="KW-0539">Nucleus</keyword>
<dbReference type="OMA" id="NIMTEYH"/>
<evidence type="ECO:0000256" key="2">
    <source>
        <dbReference type="ARBA" id="ARBA00022553"/>
    </source>
</evidence>
<evidence type="ECO:0000256" key="3">
    <source>
        <dbReference type="ARBA" id="ARBA00022843"/>
    </source>
</evidence>
<dbReference type="PANTHER" id="PTHR12346">
    <property type="entry name" value="SIN3B-RELATED"/>
    <property type="match status" value="1"/>
</dbReference>
<dbReference type="GO" id="GO:0070822">
    <property type="term" value="C:Sin3-type complex"/>
    <property type="evidence" value="ECO:0007669"/>
    <property type="project" value="TreeGrafter"/>
</dbReference>